<evidence type="ECO:0000313" key="2">
    <source>
        <dbReference type="Proteomes" id="UP000306147"/>
    </source>
</evidence>
<keyword evidence="2" id="KW-1185">Reference proteome</keyword>
<proteinExistence type="predicted"/>
<name>A0A4S1X708_9SPHN</name>
<accession>A0A4S1X708</accession>
<comment type="caution">
    <text evidence="1">The sequence shown here is derived from an EMBL/GenBank/DDBJ whole genome shotgun (WGS) entry which is preliminary data.</text>
</comment>
<reference evidence="1 2" key="1">
    <citation type="submission" date="2019-04" db="EMBL/GenBank/DDBJ databases">
        <title>Sphingomonas psychrotolerans sp. nov., isolated from soil in the Tianshan Mountains, Xinjiang, China.</title>
        <authorList>
            <person name="Luo Y."/>
            <person name="Sheng H."/>
        </authorList>
    </citation>
    <scope>NUCLEOTIDE SEQUENCE [LARGE SCALE GENOMIC DNA]</scope>
    <source>
        <strain evidence="1 2">ZFGT-11</strain>
    </source>
</reference>
<protein>
    <submittedName>
        <fullName evidence="1">DUF3052 family protein</fullName>
    </submittedName>
</protein>
<sequence length="141" mass="15732">MTAGYSGTPLADKLGLKRGMRCWFHNMPESVRATIDPEGAEVEEQPTASDGLQCAHLFVTERARLERELAALRPLMAQNGFIWISWPKQAAKVDTDVTEDVIREVSLPTGLVDIKVCAVDETWSGLKLVIRKENREPKGNR</sequence>
<dbReference type="Proteomes" id="UP000306147">
    <property type="component" value="Unassembled WGS sequence"/>
</dbReference>
<dbReference type="OrthoDB" id="9800461at2"/>
<dbReference type="EMBL" id="SRXT01000007">
    <property type="protein sequence ID" value="TGX50246.1"/>
    <property type="molecule type" value="Genomic_DNA"/>
</dbReference>
<organism evidence="1 2">
    <name type="scientific">Sphingomonas gei</name>
    <dbReference type="NCBI Taxonomy" id="1395960"/>
    <lineage>
        <taxon>Bacteria</taxon>
        <taxon>Pseudomonadati</taxon>
        <taxon>Pseudomonadota</taxon>
        <taxon>Alphaproteobacteria</taxon>
        <taxon>Sphingomonadales</taxon>
        <taxon>Sphingomonadaceae</taxon>
        <taxon>Sphingomonas</taxon>
    </lineage>
</organism>
<evidence type="ECO:0000313" key="1">
    <source>
        <dbReference type="EMBL" id="TGX50246.1"/>
    </source>
</evidence>
<dbReference type="RefSeq" id="WP_135965164.1">
    <property type="nucleotide sequence ID" value="NZ_SRXT01000007.1"/>
</dbReference>
<gene>
    <name evidence="1" type="ORF">E5A73_17650</name>
</gene>
<dbReference type="AlphaFoldDB" id="A0A4S1X708"/>